<evidence type="ECO:0008006" key="3">
    <source>
        <dbReference type="Google" id="ProtNLM"/>
    </source>
</evidence>
<reference evidence="2" key="1">
    <citation type="journal article" date="2019" name="Int. J. Syst. Evol. Microbiol.">
        <title>The Global Catalogue of Microorganisms (GCM) 10K type strain sequencing project: providing services to taxonomists for standard genome sequencing and annotation.</title>
        <authorList>
            <consortium name="The Broad Institute Genomics Platform"/>
            <consortium name="The Broad Institute Genome Sequencing Center for Infectious Disease"/>
            <person name="Wu L."/>
            <person name="Ma J."/>
        </authorList>
    </citation>
    <scope>NUCLEOTIDE SEQUENCE [LARGE SCALE GENOMIC DNA]</scope>
    <source>
        <strain evidence="2">CGMCC 4.7367</strain>
    </source>
</reference>
<keyword evidence="2" id="KW-1185">Reference proteome</keyword>
<dbReference type="RefSeq" id="WP_229905651.1">
    <property type="nucleotide sequence ID" value="NZ_BNAR01000028.1"/>
</dbReference>
<gene>
    <name evidence="1" type="ORF">GCM10017774_90370</name>
</gene>
<accession>A0ABQ3MWB1</accession>
<evidence type="ECO:0000313" key="1">
    <source>
        <dbReference type="EMBL" id="GHH62486.1"/>
    </source>
</evidence>
<name>A0ABQ3MWB1_9PSEU</name>
<dbReference type="EMBL" id="BNAR01000028">
    <property type="protein sequence ID" value="GHH62486.1"/>
    <property type="molecule type" value="Genomic_DNA"/>
</dbReference>
<proteinExistence type="predicted"/>
<comment type="caution">
    <text evidence="1">The sequence shown here is derived from an EMBL/GenBank/DDBJ whole genome shotgun (WGS) entry which is preliminary data.</text>
</comment>
<dbReference type="Proteomes" id="UP000605568">
    <property type="component" value="Unassembled WGS sequence"/>
</dbReference>
<protein>
    <recommendedName>
        <fullName evidence="3">Lipoprotein</fullName>
    </recommendedName>
</protein>
<evidence type="ECO:0000313" key="2">
    <source>
        <dbReference type="Proteomes" id="UP000605568"/>
    </source>
</evidence>
<sequence>MKTKMLVIAGSALVVLSGCDRSSDPGMSLQQGTSVGQLTDSARDSAVTAYRAMWNVFADVGVASDPNSPLLGRHANGAALDKLKRSLQSDRENGFVSKGKPLLDPMVSAAEPHDDPKKITITDCGDSTNWLKHHKDSGLHADNALGGRRLIKAVVDKQPDGVWKVSDYAVHEIGSC</sequence>
<organism evidence="1 2">
    <name type="scientific">Lentzea cavernae</name>
    <dbReference type="NCBI Taxonomy" id="2020703"/>
    <lineage>
        <taxon>Bacteria</taxon>
        <taxon>Bacillati</taxon>
        <taxon>Actinomycetota</taxon>
        <taxon>Actinomycetes</taxon>
        <taxon>Pseudonocardiales</taxon>
        <taxon>Pseudonocardiaceae</taxon>
        <taxon>Lentzea</taxon>
    </lineage>
</organism>
<dbReference type="PROSITE" id="PS51257">
    <property type="entry name" value="PROKAR_LIPOPROTEIN"/>
    <property type="match status" value="1"/>
</dbReference>